<dbReference type="GeneID" id="123116761"/>
<dbReference type="SUPFAM" id="SSF81383">
    <property type="entry name" value="F-box domain"/>
    <property type="match status" value="1"/>
</dbReference>
<reference evidence="2" key="1">
    <citation type="submission" date="2018-08" db="EMBL/GenBank/DDBJ databases">
        <authorList>
            <person name="Rossello M."/>
        </authorList>
    </citation>
    <scope>NUCLEOTIDE SEQUENCE [LARGE SCALE GENOMIC DNA]</scope>
    <source>
        <strain evidence="2">cv. Chinese Spring</strain>
    </source>
</reference>
<name>A0A3B6LQB5_WHEAT</name>
<dbReference type="EnsemblPlants" id="TraesCS5B02G341100.1">
    <property type="protein sequence ID" value="TraesCS5B02G341100.1"/>
    <property type="gene ID" value="TraesCS5B02G341100"/>
</dbReference>
<dbReference type="InterPro" id="IPR056594">
    <property type="entry name" value="AT5G49610-like_b-prop"/>
</dbReference>
<reference evidence="2" key="2">
    <citation type="submission" date="2018-10" db="UniProtKB">
        <authorList>
            <consortium name="EnsemblPlants"/>
        </authorList>
    </citation>
    <scope>IDENTIFICATION</scope>
</reference>
<evidence type="ECO:0000259" key="1">
    <source>
        <dbReference type="Pfam" id="PF23635"/>
    </source>
</evidence>
<dbReference type="Gramene" id="TraesCS5B02G341100.1">
    <property type="protein sequence ID" value="TraesCS5B02G341100.1"/>
    <property type="gene ID" value="TraesCS5B02G341100"/>
</dbReference>
<dbReference type="RefSeq" id="XP_044393606.1">
    <property type="nucleotide sequence ID" value="XM_044537671.1"/>
</dbReference>
<dbReference type="OrthoDB" id="585233at2759"/>
<accession>A0A3B6LQB5</accession>
<dbReference type="OMA" id="GELCMAF"/>
<dbReference type="KEGG" id="taes:123116761"/>
<dbReference type="InterPro" id="IPR036047">
    <property type="entry name" value="F-box-like_dom_sf"/>
</dbReference>
<protein>
    <recommendedName>
        <fullName evidence="1">F-box protein AT5G49610-like beta-propeller domain-containing protein</fullName>
    </recommendedName>
</protein>
<dbReference type="PANTHER" id="PTHR33207">
    <property type="entry name" value="F-BOX DOMAIN CONTAINING PROTEIN-RELATED"/>
    <property type="match status" value="1"/>
</dbReference>
<evidence type="ECO:0000313" key="2">
    <source>
        <dbReference type="EnsemblPlants" id="TraesCS5B02G341100.1"/>
    </source>
</evidence>
<sequence>MASQLGPPSPSQAPAKYDPAATTIADIGDDLLREIFLRLPSLPSLVRAALACRTFLRAVRSSPAFRRRFRALHPPQILGYFSNPLRTAIPAFVPFRSRSDPDLAAAVVRGSDFLFTRLPEDGDDTRWAFKGDCSGYVFIHNQSTDQIAVYNPLTQALNVFPYPPQEACDSRYLYFRIIFSEDDQMSFRVVCVRRRRRRRRTMVRFSVFSSDSREWQGFSWVDTSMPQAGDDGGDKCMLSSYTATPVDEFDRLVYWKHKNQAYIVVLNAGTLQLSRMDLPPHLKDMDSTEFELGLTKDGELCMAFTDQFGANEGMLAVWFWRADGGGVDKWMPHKIFPLNKFVDFSMRSEEYYDVTAQVIRVIDGFVYLSVYYLYTKCFLSFCLETEKVNKLFEYGLGVHPYIMPWPSSLVCNKEDLETKVTGENVAEDGPVGIEETPSVLVTALRSYKEALINGDGAKVAEIEAFLLSIEDEKKSLVVSRG</sequence>
<proteinExistence type="predicted"/>
<dbReference type="STRING" id="4565.A0A3B6LQB5"/>
<keyword evidence="3" id="KW-1185">Reference proteome</keyword>
<evidence type="ECO:0000313" key="3">
    <source>
        <dbReference type="Proteomes" id="UP000019116"/>
    </source>
</evidence>
<organism evidence="2">
    <name type="scientific">Triticum aestivum</name>
    <name type="common">Wheat</name>
    <dbReference type="NCBI Taxonomy" id="4565"/>
    <lineage>
        <taxon>Eukaryota</taxon>
        <taxon>Viridiplantae</taxon>
        <taxon>Streptophyta</taxon>
        <taxon>Embryophyta</taxon>
        <taxon>Tracheophyta</taxon>
        <taxon>Spermatophyta</taxon>
        <taxon>Magnoliopsida</taxon>
        <taxon>Liliopsida</taxon>
        <taxon>Poales</taxon>
        <taxon>Poaceae</taxon>
        <taxon>BOP clade</taxon>
        <taxon>Pooideae</taxon>
        <taxon>Triticodae</taxon>
        <taxon>Triticeae</taxon>
        <taxon>Triticinae</taxon>
        <taxon>Triticum</taxon>
    </lineage>
</organism>
<dbReference type="AlphaFoldDB" id="A0A3B6LQB5"/>
<dbReference type="Pfam" id="PF23635">
    <property type="entry name" value="Beta-prop_AT5G49610-like"/>
    <property type="match status" value="1"/>
</dbReference>
<feature type="domain" description="F-box protein AT5G49610-like beta-propeller" evidence="1">
    <location>
        <begin position="133"/>
        <end position="407"/>
    </location>
</feature>
<gene>
    <name evidence="2" type="primary">LOC123116761</name>
</gene>
<dbReference type="Proteomes" id="UP000019116">
    <property type="component" value="Chromosome 5B"/>
</dbReference>